<comment type="caution">
    <text evidence="1">The sequence shown here is derived from an EMBL/GenBank/DDBJ whole genome shotgun (WGS) entry which is preliminary data.</text>
</comment>
<organism evidence="1 2">
    <name type="scientific">Arenimonas soli</name>
    <dbReference type="NCBI Taxonomy" id="2269504"/>
    <lineage>
        <taxon>Bacteria</taxon>
        <taxon>Pseudomonadati</taxon>
        <taxon>Pseudomonadota</taxon>
        <taxon>Gammaproteobacteria</taxon>
        <taxon>Lysobacterales</taxon>
        <taxon>Lysobacteraceae</taxon>
        <taxon>Arenimonas</taxon>
    </lineage>
</organism>
<dbReference type="Pfam" id="PF14026">
    <property type="entry name" value="SCO4226-like"/>
    <property type="match status" value="1"/>
</dbReference>
<dbReference type="InterPro" id="IPR025336">
    <property type="entry name" value="SCO4226-like"/>
</dbReference>
<proteinExistence type="predicted"/>
<keyword evidence="2" id="KW-1185">Reference proteome</keyword>
<protein>
    <recommendedName>
        <fullName evidence="3">DUF4242 domain-containing protein</fullName>
    </recommendedName>
</protein>
<evidence type="ECO:0008006" key="3">
    <source>
        <dbReference type="Google" id="ProtNLM"/>
    </source>
</evidence>
<dbReference type="EMBL" id="BMKC01000001">
    <property type="protein sequence ID" value="GGA69627.1"/>
    <property type="molecule type" value="Genomic_DNA"/>
</dbReference>
<evidence type="ECO:0000313" key="1">
    <source>
        <dbReference type="EMBL" id="GGA69627.1"/>
    </source>
</evidence>
<name>A0ABQ1HCF9_9GAMM</name>
<gene>
    <name evidence="1" type="ORF">GCM10011521_04780</name>
</gene>
<evidence type="ECO:0000313" key="2">
    <source>
        <dbReference type="Proteomes" id="UP000623419"/>
    </source>
</evidence>
<reference evidence="2" key="1">
    <citation type="journal article" date="2019" name="Int. J. Syst. Evol. Microbiol.">
        <title>The Global Catalogue of Microorganisms (GCM) 10K type strain sequencing project: providing services to taxonomists for standard genome sequencing and annotation.</title>
        <authorList>
            <consortium name="The Broad Institute Genomics Platform"/>
            <consortium name="The Broad Institute Genome Sequencing Center for Infectious Disease"/>
            <person name="Wu L."/>
            <person name="Ma J."/>
        </authorList>
    </citation>
    <scope>NUCLEOTIDE SEQUENCE [LARGE SCALE GENOMIC DNA]</scope>
    <source>
        <strain evidence="2">CGMCC 1.15905</strain>
    </source>
</reference>
<dbReference type="Proteomes" id="UP000623419">
    <property type="component" value="Unassembled WGS sequence"/>
</dbReference>
<sequence>MESPMLKRYVIERSIPGVGTLPAEAMSGVAANARLALEALGPGARWLQSFVTHDKTYCIYLARGDGAHSAR</sequence>
<accession>A0ABQ1HCF9</accession>